<dbReference type="NCBIfam" id="NF041504">
    <property type="entry name" value="AccA_sub"/>
    <property type="match status" value="1"/>
</dbReference>
<comment type="function">
    <text evidence="15 18">Component of the acetyl coenzyme A carboxylase (ACC) complex. Biotin carboxylase (BC) catalyzes the carboxylation of biotin on its carrier protein (BCCP) and then the CO(2) group is transferred by the transcarboxylase to acetyl-CoA to form malonyl-CoA.</text>
</comment>
<dbReference type="InterPro" id="IPR011762">
    <property type="entry name" value="COA_CT_N"/>
</dbReference>
<dbReference type="HAMAP" id="MF_00823">
    <property type="entry name" value="AcetylCoA_CT_alpha"/>
    <property type="match status" value="1"/>
</dbReference>
<feature type="compositionally biased region" description="Basic and acidic residues" evidence="19">
    <location>
        <begin position="284"/>
        <end position="294"/>
    </location>
</feature>
<evidence type="ECO:0000259" key="21">
    <source>
        <dbReference type="PROSITE" id="PS50989"/>
    </source>
</evidence>
<keyword evidence="10 18" id="KW-0863">Zinc-finger</keyword>
<dbReference type="InterPro" id="IPR029045">
    <property type="entry name" value="ClpP/crotonase-like_dom_sf"/>
</dbReference>
<dbReference type="PROSITE" id="PS50989">
    <property type="entry name" value="COA_CT_CTER"/>
    <property type="match status" value="1"/>
</dbReference>
<feature type="binding site" evidence="18">
    <location>
        <position position="42"/>
    </location>
    <ligand>
        <name>Zn(2+)</name>
        <dbReference type="ChEBI" id="CHEBI:29105"/>
    </ligand>
</feature>
<evidence type="ECO:0000256" key="1">
    <source>
        <dbReference type="ARBA" id="ARBA00004496"/>
    </source>
</evidence>
<dbReference type="EC" id="2.1.3.15" evidence="17"/>
<dbReference type="EMBL" id="JBEZFP010000098">
    <property type="protein sequence ID" value="MEU8137737.1"/>
    <property type="molecule type" value="Genomic_DNA"/>
</dbReference>
<feature type="region of interest" description="Disordered" evidence="19">
    <location>
        <begin position="272"/>
        <end position="296"/>
    </location>
</feature>
<evidence type="ECO:0000256" key="19">
    <source>
        <dbReference type="SAM" id="MobiDB-lite"/>
    </source>
</evidence>
<evidence type="ECO:0000256" key="4">
    <source>
        <dbReference type="ARBA" id="ARBA00010284"/>
    </source>
</evidence>
<keyword evidence="22" id="KW-0436">Ligase</keyword>
<feature type="compositionally biased region" description="Low complexity" evidence="19">
    <location>
        <begin position="566"/>
        <end position="578"/>
    </location>
</feature>
<dbReference type="InterPro" id="IPR011763">
    <property type="entry name" value="COA_CT_C"/>
</dbReference>
<feature type="binding site" evidence="18">
    <location>
        <position position="39"/>
    </location>
    <ligand>
        <name>Zn(2+)</name>
        <dbReference type="ChEBI" id="CHEBI:29105"/>
    </ligand>
</feature>
<comment type="similarity">
    <text evidence="18">Belongs to the AccD/PCCB family.</text>
</comment>
<evidence type="ECO:0000259" key="20">
    <source>
        <dbReference type="PROSITE" id="PS50980"/>
    </source>
</evidence>
<dbReference type="InterPro" id="IPR000438">
    <property type="entry name" value="Acetyl_CoA_COase_Trfase_b_su"/>
</dbReference>
<keyword evidence="23" id="KW-1185">Reference proteome</keyword>
<feature type="binding site" evidence="18">
    <location>
        <position position="20"/>
    </location>
    <ligand>
        <name>Zn(2+)</name>
        <dbReference type="ChEBI" id="CHEBI:29105"/>
    </ligand>
</feature>
<keyword evidence="12 17" id="KW-0067">ATP-binding</keyword>
<evidence type="ECO:0000313" key="23">
    <source>
        <dbReference type="Proteomes" id="UP001551482"/>
    </source>
</evidence>
<dbReference type="PANTHER" id="PTHR42853:SF3">
    <property type="entry name" value="ACETYL-COENZYME A CARBOXYLASE CARBOXYL TRANSFERASE SUBUNIT ALPHA, CHLOROPLASTIC"/>
    <property type="match status" value="1"/>
</dbReference>
<comment type="caution">
    <text evidence="22">The sequence shown here is derived from an EMBL/GenBank/DDBJ whole genome shotgun (WGS) entry which is preliminary data.</text>
</comment>
<proteinExistence type="inferred from homology"/>
<evidence type="ECO:0000313" key="22">
    <source>
        <dbReference type="EMBL" id="MEU8137737.1"/>
    </source>
</evidence>
<keyword evidence="18" id="KW-0862">Zinc</keyword>
<feature type="region of interest" description="Disordered" evidence="19">
    <location>
        <begin position="558"/>
        <end position="601"/>
    </location>
</feature>
<feature type="domain" description="CoA carboxyltransferase N-terminal" evidence="20">
    <location>
        <begin position="16"/>
        <end position="285"/>
    </location>
</feature>
<keyword evidence="18" id="KW-0479">Metal-binding</keyword>
<reference evidence="22 23" key="1">
    <citation type="submission" date="2024-06" db="EMBL/GenBank/DDBJ databases">
        <title>The Natural Products Discovery Center: Release of the First 8490 Sequenced Strains for Exploring Actinobacteria Biosynthetic Diversity.</title>
        <authorList>
            <person name="Kalkreuter E."/>
            <person name="Kautsar S.A."/>
            <person name="Yang D."/>
            <person name="Bader C.D."/>
            <person name="Teijaro C.N."/>
            <person name="Fluegel L."/>
            <person name="Davis C.M."/>
            <person name="Simpson J.R."/>
            <person name="Lauterbach L."/>
            <person name="Steele A.D."/>
            <person name="Gui C."/>
            <person name="Meng S."/>
            <person name="Li G."/>
            <person name="Viehrig K."/>
            <person name="Ye F."/>
            <person name="Su P."/>
            <person name="Kiefer A.F."/>
            <person name="Nichols A."/>
            <person name="Cepeda A.J."/>
            <person name="Yan W."/>
            <person name="Fan B."/>
            <person name="Jiang Y."/>
            <person name="Adhikari A."/>
            <person name="Zheng C.-J."/>
            <person name="Schuster L."/>
            <person name="Cowan T.M."/>
            <person name="Smanski M.J."/>
            <person name="Chevrette M.G."/>
            <person name="De Carvalho L.P.S."/>
            <person name="Shen B."/>
        </authorList>
    </citation>
    <scope>NUCLEOTIDE SEQUENCE [LARGE SCALE GENOMIC DNA]</scope>
    <source>
        <strain evidence="22 23">NPDC048946</strain>
    </source>
</reference>
<evidence type="ECO:0000256" key="3">
    <source>
        <dbReference type="ARBA" id="ARBA00006276"/>
    </source>
</evidence>
<evidence type="ECO:0000256" key="17">
    <source>
        <dbReference type="HAMAP-Rule" id="MF_00823"/>
    </source>
</evidence>
<evidence type="ECO:0000256" key="10">
    <source>
        <dbReference type="ARBA" id="ARBA00022771"/>
    </source>
</evidence>
<comment type="similarity">
    <text evidence="3">In the C-terminal section; belongs to the AccA family.</text>
</comment>
<evidence type="ECO:0000256" key="2">
    <source>
        <dbReference type="ARBA" id="ARBA00004956"/>
    </source>
</evidence>
<comment type="subunit">
    <text evidence="17">Acetyl-CoA carboxylase is a heterohexamer composed of biotin carboxyl carrier protein (AccB), biotin carboxylase (AccC) and two subunits each of ACCase subunit alpha (AccA) and ACCase subunit beta (AccD).</text>
</comment>
<keyword evidence="11 17" id="KW-0276">Fatty acid metabolism</keyword>
<evidence type="ECO:0000256" key="12">
    <source>
        <dbReference type="ARBA" id="ARBA00022840"/>
    </source>
</evidence>
<comment type="subunit">
    <text evidence="5">Acetyl-CoA carboxylase is a heterotetramer composed of biotin carboxyl carrier protein (AccB), biotin carboxylase (AccC) and two subunits of ACCase subunit beta/alpha.</text>
</comment>
<keyword evidence="7 17" id="KW-0444">Lipid biosynthesis</keyword>
<evidence type="ECO:0000256" key="7">
    <source>
        <dbReference type="ARBA" id="ARBA00022516"/>
    </source>
</evidence>
<evidence type="ECO:0000256" key="5">
    <source>
        <dbReference type="ARBA" id="ARBA00011664"/>
    </source>
</evidence>
<evidence type="ECO:0000256" key="16">
    <source>
        <dbReference type="ARBA" id="ARBA00049152"/>
    </source>
</evidence>
<evidence type="ECO:0000256" key="13">
    <source>
        <dbReference type="ARBA" id="ARBA00023098"/>
    </source>
</evidence>
<evidence type="ECO:0000256" key="11">
    <source>
        <dbReference type="ARBA" id="ARBA00022832"/>
    </source>
</evidence>
<keyword evidence="13 17" id="KW-0443">Lipid metabolism</keyword>
<dbReference type="GO" id="GO:0003989">
    <property type="term" value="F:acetyl-CoA carboxylase activity"/>
    <property type="evidence" value="ECO:0007669"/>
    <property type="project" value="UniProtKB-EC"/>
</dbReference>
<organism evidence="22 23">
    <name type="scientific">Streptodolium elevatio</name>
    <dbReference type="NCBI Taxonomy" id="3157996"/>
    <lineage>
        <taxon>Bacteria</taxon>
        <taxon>Bacillati</taxon>
        <taxon>Actinomycetota</taxon>
        <taxon>Actinomycetes</taxon>
        <taxon>Kitasatosporales</taxon>
        <taxon>Streptomycetaceae</taxon>
        <taxon>Streptodolium</taxon>
    </lineage>
</organism>
<dbReference type="Gene3D" id="3.90.226.10">
    <property type="entry name" value="2-enoyl-CoA Hydratase, Chain A, domain 1"/>
    <property type="match status" value="2"/>
</dbReference>
<dbReference type="RefSeq" id="WP_358360066.1">
    <property type="nucleotide sequence ID" value="NZ_JBEZFP010000098.1"/>
</dbReference>
<comment type="cofactor">
    <cofactor evidence="18">
        <name>Zn(2+)</name>
        <dbReference type="ChEBI" id="CHEBI:29105"/>
    </cofactor>
    <text evidence="18">Binds 1 zinc ion per subunit.</text>
</comment>
<dbReference type="PROSITE" id="PS50980">
    <property type="entry name" value="COA_CT_NTER"/>
    <property type="match status" value="1"/>
</dbReference>
<feature type="domain" description="CoA carboxyltransferase C-terminal" evidence="21">
    <location>
        <begin position="288"/>
        <end position="537"/>
    </location>
</feature>
<dbReference type="Pfam" id="PF03255">
    <property type="entry name" value="ACCA"/>
    <property type="match status" value="1"/>
</dbReference>
<dbReference type="PANTHER" id="PTHR42853">
    <property type="entry name" value="ACETYL-COENZYME A CARBOXYLASE CARBOXYL TRANSFERASE SUBUNIT ALPHA"/>
    <property type="match status" value="1"/>
</dbReference>
<keyword evidence="6 17" id="KW-0963">Cytoplasm</keyword>
<protein>
    <recommendedName>
        <fullName evidence="17 18">Multifunctional fusion protein</fullName>
    </recommendedName>
    <domain>
        <recommendedName>
            <fullName evidence="17">Acetyl-coenzyme A carboxylase carboxyl transferase subunit alpha</fullName>
            <shortName evidence="17">ACCase subunit alpha</shortName>
            <shortName evidence="17">Acetyl-CoA carboxylase carboxyltransferase subunit alpha</shortName>
            <ecNumber evidence="17">2.1.3.15</ecNumber>
        </recommendedName>
    </domain>
    <domain>
        <recommendedName>
            <fullName evidence="18">Acetyl-coenzyme A carboxylase carboxyl transferase subunit beta</fullName>
            <shortName evidence="18">ACCase subunit beta</shortName>
            <shortName evidence="18">Acetyl-CoA carboxylase carboxyltransferase subunit beta</shortName>
        </recommendedName>
    </domain>
</protein>
<sequence>MSTSVAAVADPTAPPRWLACRGCGSLVYAKRFATAHRVCPDCGHHHPLTADERIGQLFDTASVSRVGGAAYTADPLGFTDSRPYPERVAQARAATGLDEAVVCVRGTIEGRPVVAAVMDFRFMGGSLGGAVGELVAEAAESALRDRVPLLLVCASGGARMQEGIVALMQMAKTSGALARLDAAGVLTVSLVTDPTFGGVAASYATLCDVIVTEPGARLGFAGPRVIAQTIRQELPPGFQRAEFLLAHGIVDVVAKRGELRSVLAKLLTAAAPPEPSAADPLKPGPRDPLVRDPELLPPRDPWATVRAARAIERPGTLSYFAHLLDDFQELRGDRAHGDCPAIVGGTARFAGRTVVAIGHEKGESLAELATRNYGMATPAGYRKAMRLMRLAAKLRAPVLTFVDTPGAYPGIEAEEQGQCVAIAESIRLMAALPVPIVSVVTGEGGSGGALALAVADRVVMLADAVYSVISPEGCAAILWDDPARAADAAAALRLGARELLALGAVDGVVPVPEGGPQADPARMAADLAAVVGAALDALVPLGGERLMAERLAKFRAFGAPTGAPNTTADTPSDTSPDTSPERSPDAPVGAPPHPTAEEQDQ</sequence>
<evidence type="ECO:0000256" key="6">
    <source>
        <dbReference type="ARBA" id="ARBA00022490"/>
    </source>
</evidence>
<keyword evidence="8 17" id="KW-0808">Transferase</keyword>
<dbReference type="InterPro" id="IPR001095">
    <property type="entry name" value="Acetyl_CoA_COase_a_su"/>
</dbReference>
<accession>A0ABV3DR63</accession>
<gene>
    <name evidence="18 22" type="primary">accD</name>
    <name evidence="17" type="synonym">accA</name>
    <name evidence="22" type="ORF">AB0C36_30010</name>
</gene>
<comment type="similarity">
    <text evidence="4">In the N-terminal section; belongs to the AccD/PCCB family.</text>
</comment>
<keyword evidence="14 17" id="KW-0275">Fatty acid biosynthesis</keyword>
<keyword evidence="9 17" id="KW-0547">Nucleotide-binding</keyword>
<comment type="subcellular location">
    <subcellularLocation>
        <location evidence="1 17">Cytoplasm</location>
    </subcellularLocation>
</comment>
<feature type="binding site" evidence="18">
    <location>
        <position position="23"/>
    </location>
    <ligand>
        <name>Zn(2+)</name>
        <dbReference type="ChEBI" id="CHEBI:29105"/>
    </ligand>
</feature>
<dbReference type="PRINTS" id="PR01069">
    <property type="entry name" value="ACCCTRFRASEA"/>
</dbReference>
<evidence type="ECO:0000256" key="14">
    <source>
        <dbReference type="ARBA" id="ARBA00023160"/>
    </source>
</evidence>
<comment type="pathway">
    <text evidence="2 17">Lipid metabolism; malonyl-CoA biosynthesis; malonyl-CoA from acetyl-CoA: step 1/1.</text>
</comment>
<dbReference type="Proteomes" id="UP001551482">
    <property type="component" value="Unassembled WGS sequence"/>
</dbReference>
<comment type="catalytic activity">
    <reaction evidence="16 17">
        <text>N(6)-carboxybiotinyl-L-lysyl-[protein] + acetyl-CoA = N(6)-biotinyl-L-lysyl-[protein] + malonyl-CoA</text>
        <dbReference type="Rhea" id="RHEA:54728"/>
        <dbReference type="Rhea" id="RHEA-COMP:10505"/>
        <dbReference type="Rhea" id="RHEA-COMP:10506"/>
        <dbReference type="ChEBI" id="CHEBI:57288"/>
        <dbReference type="ChEBI" id="CHEBI:57384"/>
        <dbReference type="ChEBI" id="CHEBI:83144"/>
        <dbReference type="ChEBI" id="CHEBI:83145"/>
        <dbReference type="EC" id="2.1.3.15"/>
    </reaction>
</comment>
<evidence type="ECO:0000256" key="18">
    <source>
        <dbReference type="HAMAP-Rule" id="MF_01395"/>
    </source>
</evidence>
<feature type="zinc finger region" description="C4-type" evidence="18">
    <location>
        <begin position="20"/>
        <end position="42"/>
    </location>
</feature>
<name>A0ABV3DR63_9ACTN</name>
<dbReference type="NCBIfam" id="TIGR00515">
    <property type="entry name" value="accD"/>
    <property type="match status" value="1"/>
</dbReference>
<dbReference type="HAMAP" id="MF_01395">
    <property type="entry name" value="AcetylCoA_CT_beta"/>
    <property type="match status" value="1"/>
</dbReference>
<dbReference type="SUPFAM" id="SSF52096">
    <property type="entry name" value="ClpP/crotonase"/>
    <property type="match status" value="2"/>
</dbReference>
<evidence type="ECO:0000256" key="15">
    <source>
        <dbReference type="ARBA" id="ARBA00025280"/>
    </source>
</evidence>
<evidence type="ECO:0000256" key="8">
    <source>
        <dbReference type="ARBA" id="ARBA00022679"/>
    </source>
</evidence>
<evidence type="ECO:0000256" key="9">
    <source>
        <dbReference type="ARBA" id="ARBA00022741"/>
    </source>
</evidence>
<comment type="similarity">
    <text evidence="17">Belongs to the AccA family.</text>
</comment>
<comment type="function">
    <text evidence="17">Component of the acetyl coenzyme A carboxylase (ACC) complex. First, biotin carboxylase catalyzes the carboxylation of biotin on its carrier protein (BCCP) and then the CO(2) group is transferred by the carboxyltransferase to acetyl-CoA to form malonyl-CoA.</text>
</comment>